<evidence type="ECO:0000256" key="1">
    <source>
        <dbReference type="SAM" id="Phobius"/>
    </source>
</evidence>
<feature type="transmembrane region" description="Helical" evidence="1">
    <location>
        <begin position="33"/>
        <end position="51"/>
    </location>
</feature>
<protein>
    <submittedName>
        <fullName evidence="2">Uncharacterized protein</fullName>
    </submittedName>
</protein>
<dbReference type="RefSeq" id="WP_222992181.1">
    <property type="nucleotide sequence ID" value="NZ_JAINVV010000011.1"/>
</dbReference>
<accession>A0ABS7PXK7</accession>
<keyword evidence="1" id="KW-1133">Transmembrane helix</keyword>
<gene>
    <name evidence="2" type="ORF">K7G82_22435</name>
</gene>
<keyword evidence="1" id="KW-0812">Transmembrane</keyword>
<name>A0ABS7PXK7_9SPHN</name>
<proteinExistence type="predicted"/>
<keyword evidence="3" id="KW-1185">Reference proteome</keyword>
<evidence type="ECO:0000313" key="2">
    <source>
        <dbReference type="EMBL" id="MBY8825077.1"/>
    </source>
</evidence>
<comment type="caution">
    <text evidence="2">The sequence shown here is derived from an EMBL/GenBank/DDBJ whole genome shotgun (WGS) entry which is preliminary data.</text>
</comment>
<keyword evidence="1" id="KW-0472">Membrane</keyword>
<dbReference type="Proteomes" id="UP000706039">
    <property type="component" value="Unassembled WGS sequence"/>
</dbReference>
<dbReference type="EMBL" id="JAINVV010000011">
    <property type="protein sequence ID" value="MBY8825077.1"/>
    <property type="molecule type" value="Genomic_DNA"/>
</dbReference>
<organism evidence="2 3">
    <name type="scientific">Sphingomonas colocasiae</name>
    <dbReference type="NCBI Taxonomy" id="1848973"/>
    <lineage>
        <taxon>Bacteria</taxon>
        <taxon>Pseudomonadati</taxon>
        <taxon>Pseudomonadota</taxon>
        <taxon>Alphaproteobacteria</taxon>
        <taxon>Sphingomonadales</taxon>
        <taxon>Sphingomonadaceae</taxon>
        <taxon>Sphingomonas</taxon>
    </lineage>
</organism>
<reference evidence="2 3" key="1">
    <citation type="submission" date="2021-08" db="EMBL/GenBank/DDBJ databases">
        <authorList>
            <person name="Tuo L."/>
        </authorList>
    </citation>
    <scope>NUCLEOTIDE SEQUENCE [LARGE SCALE GENOMIC DNA]</scope>
    <source>
        <strain evidence="2 3">JCM 31229</strain>
    </source>
</reference>
<evidence type="ECO:0000313" key="3">
    <source>
        <dbReference type="Proteomes" id="UP000706039"/>
    </source>
</evidence>
<sequence>MQSMIVAGLIVLIAVSLPFAIIAARKSARKGGRGGMAGVVLSIGLAFSILFDPRKQEVIERIGKSEKEGEDRNKQGEV</sequence>